<comment type="caution">
    <text evidence="2">The sequence shown here is derived from an EMBL/GenBank/DDBJ whole genome shotgun (WGS) entry which is preliminary data.</text>
</comment>
<evidence type="ECO:0000313" key="2">
    <source>
        <dbReference type="EMBL" id="KAF9763487.1"/>
    </source>
</evidence>
<dbReference type="EMBL" id="SBJO01000072">
    <property type="protein sequence ID" value="KAF9763487.1"/>
    <property type="molecule type" value="Genomic_DNA"/>
</dbReference>
<evidence type="ECO:0000313" key="3">
    <source>
        <dbReference type="Proteomes" id="UP000740883"/>
    </source>
</evidence>
<protein>
    <submittedName>
        <fullName evidence="2">Uncharacterized protein</fullName>
    </submittedName>
</protein>
<organism evidence="2 3">
    <name type="scientific">Nosema granulosis</name>
    <dbReference type="NCBI Taxonomy" id="83296"/>
    <lineage>
        <taxon>Eukaryota</taxon>
        <taxon>Fungi</taxon>
        <taxon>Fungi incertae sedis</taxon>
        <taxon>Microsporidia</taxon>
        <taxon>Nosematidae</taxon>
        <taxon>Nosema</taxon>
    </lineage>
</organism>
<evidence type="ECO:0000256" key="1">
    <source>
        <dbReference type="SAM" id="SignalP"/>
    </source>
</evidence>
<feature type="chain" id="PRO_5040317061" evidence="1">
    <location>
        <begin position="18"/>
        <end position="114"/>
    </location>
</feature>
<accession>A0A9P6GZU1</accession>
<keyword evidence="3" id="KW-1185">Reference proteome</keyword>
<sequence>MTAILSLYFFIPLLTRATKRFDGKFYRKSGSITIKNLFLAVKTYSLAREIYKLAPKFIYLCDELERTNIAEVFNSKGILDETILALEGTHIKIQAPEPILQYTIAGKETIRSTC</sequence>
<gene>
    <name evidence="2" type="ORF">NGRA_1225</name>
</gene>
<keyword evidence="1" id="KW-0732">Signal</keyword>
<feature type="signal peptide" evidence="1">
    <location>
        <begin position="1"/>
        <end position="17"/>
    </location>
</feature>
<name>A0A9P6GZU1_9MICR</name>
<dbReference type="OrthoDB" id="2668416at2759"/>
<reference evidence="2 3" key="1">
    <citation type="journal article" date="2020" name="Genome Biol. Evol.">
        <title>Comparative genomics of strictly vertically transmitted, feminizing microsporidia endosymbionts of amphipod crustaceans.</title>
        <authorList>
            <person name="Cormier A."/>
            <person name="Chebbi M.A."/>
            <person name="Giraud I."/>
            <person name="Wattier R."/>
            <person name="Teixeira M."/>
            <person name="Gilbert C."/>
            <person name="Rigaud T."/>
            <person name="Cordaux R."/>
        </authorList>
    </citation>
    <scope>NUCLEOTIDE SEQUENCE [LARGE SCALE GENOMIC DNA]</scope>
    <source>
        <strain evidence="2 3">Ou3-Ou53</strain>
    </source>
</reference>
<dbReference type="AlphaFoldDB" id="A0A9P6GZU1"/>
<dbReference type="Proteomes" id="UP000740883">
    <property type="component" value="Unassembled WGS sequence"/>
</dbReference>
<proteinExistence type="predicted"/>